<feature type="transmembrane region" description="Helical" evidence="1">
    <location>
        <begin position="275"/>
        <end position="293"/>
    </location>
</feature>
<evidence type="ECO:0000313" key="3">
    <source>
        <dbReference type="EMBL" id="AGA92150.1"/>
    </source>
</evidence>
<dbReference type="Gene3D" id="3.90.550.10">
    <property type="entry name" value="Spore Coat Polysaccharide Biosynthesis Protein SpsA, Chain A"/>
    <property type="match status" value="1"/>
</dbReference>
<dbReference type="SUPFAM" id="SSF53448">
    <property type="entry name" value="Nucleotide-diphospho-sugar transferases"/>
    <property type="match status" value="1"/>
</dbReference>
<dbReference type="KEGG" id="tmb:Thimo_3487"/>
<dbReference type="InterPro" id="IPR001173">
    <property type="entry name" value="Glyco_trans_2-like"/>
</dbReference>
<gene>
    <name evidence="3" type="ORF">Thimo_3487</name>
</gene>
<feature type="transmembrane region" description="Helical" evidence="1">
    <location>
        <begin position="314"/>
        <end position="335"/>
    </location>
</feature>
<dbReference type="eggNOG" id="COG0463">
    <property type="taxonomic scope" value="Bacteria"/>
</dbReference>
<feature type="domain" description="Glycosyltransferase 2-like" evidence="2">
    <location>
        <begin position="24"/>
        <end position="155"/>
    </location>
</feature>
<organism evidence="3 4">
    <name type="scientific">Thioflavicoccus mobilis 8321</name>
    <dbReference type="NCBI Taxonomy" id="765912"/>
    <lineage>
        <taxon>Bacteria</taxon>
        <taxon>Pseudomonadati</taxon>
        <taxon>Pseudomonadota</taxon>
        <taxon>Gammaproteobacteria</taxon>
        <taxon>Chromatiales</taxon>
        <taxon>Chromatiaceae</taxon>
        <taxon>Thioflavicoccus</taxon>
    </lineage>
</organism>
<reference evidence="3 4" key="1">
    <citation type="submission" date="2011-09" db="EMBL/GenBank/DDBJ databases">
        <title>Complete sequence of chromosome of Thioflavicoccus mobilis 8321.</title>
        <authorList>
            <consortium name="US DOE Joint Genome Institute"/>
            <person name="Lucas S."/>
            <person name="Han J."/>
            <person name="Lapidus A."/>
            <person name="Cheng J.-F."/>
            <person name="Goodwin L."/>
            <person name="Pitluck S."/>
            <person name="Peters L."/>
            <person name="Ovchinnikova G."/>
            <person name="Lu M."/>
            <person name="Detter J.C."/>
            <person name="Han C."/>
            <person name="Tapia R."/>
            <person name="Land M."/>
            <person name="Hauser L."/>
            <person name="Kyrpides N."/>
            <person name="Ivanova N."/>
            <person name="Pagani I."/>
            <person name="Vogl K."/>
            <person name="Liu Z."/>
            <person name="Imhoff J."/>
            <person name="Thiel V."/>
            <person name="Frigaard N.-U."/>
            <person name="Bryant D."/>
            <person name="Woyke T."/>
        </authorList>
    </citation>
    <scope>NUCLEOTIDE SEQUENCE [LARGE SCALE GENOMIC DNA]</scope>
    <source>
        <strain evidence="3 4">8321</strain>
    </source>
</reference>
<dbReference type="RefSeq" id="WP_015282277.1">
    <property type="nucleotide sequence ID" value="NC_019940.1"/>
</dbReference>
<name>L0H3B2_9GAMM</name>
<dbReference type="OrthoDB" id="9811884at2"/>
<dbReference type="STRING" id="765912.Thimo_3487"/>
<dbReference type="PANTHER" id="PTHR10859:SF114">
    <property type="entry name" value="DOLICHOL-PHOSPHATE MANNOSYLTRANSFERASE"/>
    <property type="match status" value="1"/>
</dbReference>
<sequence length="366" mass="39795">MRAAVGLSPLPTAPPAGDDARIGIVIPAYQPTWTLVRLVDELQPLLRQAGLAAPIVVIDDGSMPSCGSIFAALAERPGIVIARHAINLGKGEALQTGINHLLARAPDLIGVVTADADGQHLPQDIIAVARQLRESPQALVLGTRQFDAGVPLRSRFGNIATRGVFRLLARKRLSDTQTGLRGLPSAIAKRMLRMHYPGYELELALLYAEARRGTPILEAPIASVYERGNPTSHFNPIFDSARIYFVFLRYSALAFTTAILDYILFLLLYFSTGKLFLAVVCGRLLIGGLYFTLARRNVFLAHGDAARQAHLFATLLAASALATYGLTTVLVLVFGQPLPLAKPLSDLLLFFANFAFQRVFIFPRED</sequence>
<dbReference type="PATRIC" id="fig|765912.4.peg.3419"/>
<keyword evidence="1" id="KW-0472">Membrane</keyword>
<dbReference type="Proteomes" id="UP000010816">
    <property type="component" value="Chromosome"/>
</dbReference>
<evidence type="ECO:0000256" key="1">
    <source>
        <dbReference type="SAM" id="Phobius"/>
    </source>
</evidence>
<evidence type="ECO:0000259" key="2">
    <source>
        <dbReference type="Pfam" id="PF00535"/>
    </source>
</evidence>
<dbReference type="EMBL" id="CP003051">
    <property type="protein sequence ID" value="AGA92150.1"/>
    <property type="molecule type" value="Genomic_DNA"/>
</dbReference>
<dbReference type="CDD" id="cd04179">
    <property type="entry name" value="DPM_DPG-synthase_like"/>
    <property type="match status" value="1"/>
</dbReference>
<dbReference type="InterPro" id="IPR029044">
    <property type="entry name" value="Nucleotide-diphossugar_trans"/>
</dbReference>
<keyword evidence="3" id="KW-0808">Transferase</keyword>
<dbReference type="Pfam" id="PF00535">
    <property type="entry name" value="Glycos_transf_2"/>
    <property type="match status" value="1"/>
</dbReference>
<keyword evidence="4" id="KW-1185">Reference proteome</keyword>
<protein>
    <submittedName>
        <fullName evidence="3">Glycosyl transferase</fullName>
    </submittedName>
</protein>
<keyword evidence="1" id="KW-0812">Transmembrane</keyword>
<dbReference type="GO" id="GO:0006487">
    <property type="term" value="P:protein N-linked glycosylation"/>
    <property type="evidence" value="ECO:0007669"/>
    <property type="project" value="TreeGrafter"/>
</dbReference>
<dbReference type="GO" id="GO:0000271">
    <property type="term" value="P:polysaccharide biosynthetic process"/>
    <property type="evidence" value="ECO:0007669"/>
    <property type="project" value="InterPro"/>
</dbReference>
<proteinExistence type="predicted"/>
<keyword evidence="1" id="KW-1133">Transmembrane helix</keyword>
<dbReference type="PANTHER" id="PTHR10859">
    <property type="entry name" value="GLYCOSYL TRANSFERASE"/>
    <property type="match status" value="1"/>
</dbReference>
<dbReference type="HOGENOM" id="CLU_033536_2_0_6"/>
<dbReference type="AlphaFoldDB" id="L0H3B2"/>
<feature type="transmembrane region" description="Helical" evidence="1">
    <location>
        <begin position="247"/>
        <end position="269"/>
    </location>
</feature>
<dbReference type="GO" id="GO:0016740">
    <property type="term" value="F:transferase activity"/>
    <property type="evidence" value="ECO:0007669"/>
    <property type="project" value="UniProtKB-KW"/>
</dbReference>
<dbReference type="GO" id="GO:0016020">
    <property type="term" value="C:membrane"/>
    <property type="evidence" value="ECO:0007669"/>
    <property type="project" value="UniProtKB-SubCell"/>
</dbReference>
<evidence type="ECO:0000313" key="4">
    <source>
        <dbReference type="Proteomes" id="UP000010816"/>
    </source>
</evidence>
<accession>L0H3B2</accession>